<evidence type="ECO:0000256" key="1">
    <source>
        <dbReference type="SAM" id="SignalP"/>
    </source>
</evidence>
<keyword evidence="3" id="KW-1185">Reference proteome</keyword>
<organism evidence="2 3">
    <name type="scientific">Deinococcus aquaticus</name>
    <dbReference type="NCBI Taxonomy" id="328692"/>
    <lineage>
        <taxon>Bacteria</taxon>
        <taxon>Thermotogati</taxon>
        <taxon>Deinococcota</taxon>
        <taxon>Deinococci</taxon>
        <taxon>Deinococcales</taxon>
        <taxon>Deinococcaceae</taxon>
        <taxon>Deinococcus</taxon>
    </lineage>
</organism>
<dbReference type="EMBL" id="CP115166">
    <property type="protein sequence ID" value="WDA60298.1"/>
    <property type="molecule type" value="Genomic_DNA"/>
</dbReference>
<dbReference type="RefSeq" id="WP_273991079.1">
    <property type="nucleotide sequence ID" value="NZ_BAABQT010000004.1"/>
</dbReference>
<reference evidence="2 3" key="1">
    <citation type="submission" date="2022-12" db="EMBL/GenBank/DDBJ databases">
        <title>Genome Sequence of Deinococcus aquaticus Type Strain PB314.</title>
        <authorList>
            <person name="Albert C."/>
            <person name="Hill J."/>
            <person name="Boren L."/>
            <person name="Scholz-Ng S."/>
            <person name="Fatema N."/>
            <person name="Grosso R."/>
            <person name="Soboslay E."/>
            <person name="Tuohy J."/>
        </authorList>
    </citation>
    <scope>NUCLEOTIDE SEQUENCE [LARGE SCALE GENOMIC DNA]</scope>
    <source>
        <strain evidence="2 3">PB-314</strain>
        <plasmid evidence="2 3">pDATS01</plasmid>
    </source>
</reference>
<name>A0ABY7V513_9DEIO</name>
<keyword evidence="1" id="KW-0732">Signal</keyword>
<feature type="chain" id="PRO_5046015784" description="Spore coat protein U domain-containing protein" evidence="1">
    <location>
        <begin position="23"/>
        <end position="171"/>
    </location>
</feature>
<evidence type="ECO:0008006" key="4">
    <source>
        <dbReference type="Google" id="ProtNLM"/>
    </source>
</evidence>
<evidence type="ECO:0000313" key="3">
    <source>
        <dbReference type="Proteomes" id="UP001217044"/>
    </source>
</evidence>
<proteinExistence type="predicted"/>
<sequence length="171" mass="17648">MKLHRMIIAIVLPSLWSANATAATTTNTVTVNAATQSACQFSTGNSNSEINMSDYEAALASGYSDSADSVGVSVFCNAGTSLTGRRIGGSAAATARGTAITVPLTLDGTPGNPTLNTLVWYSPVSSNIQANGPFKGAVRYPSNIFAGYPQQAQFGAPTGFYTGTVDFTVEF</sequence>
<protein>
    <recommendedName>
        <fullName evidence="4">Spore coat protein U domain-containing protein</fullName>
    </recommendedName>
</protein>
<geneLocation type="plasmid" evidence="2 3">
    <name>pDATS01</name>
</geneLocation>
<feature type="signal peptide" evidence="1">
    <location>
        <begin position="1"/>
        <end position="22"/>
    </location>
</feature>
<dbReference type="Proteomes" id="UP001217044">
    <property type="component" value="Plasmid pDATS01"/>
</dbReference>
<evidence type="ECO:0000313" key="2">
    <source>
        <dbReference type="EMBL" id="WDA60298.1"/>
    </source>
</evidence>
<accession>A0ABY7V513</accession>
<gene>
    <name evidence="2" type="ORF">M8445_16535</name>
</gene>
<keyword evidence="2" id="KW-0614">Plasmid</keyword>